<dbReference type="SUPFAM" id="SSF50199">
    <property type="entry name" value="Staphylococcal nuclease"/>
    <property type="match status" value="1"/>
</dbReference>
<comment type="caution">
    <text evidence="3">The sequence shown here is derived from an EMBL/GenBank/DDBJ whole genome shotgun (WGS) entry which is preliminary data.</text>
</comment>
<protein>
    <recommendedName>
        <fullName evidence="2">Excalibur calcium-binding domain-containing protein</fullName>
    </recommendedName>
</protein>
<proteinExistence type="predicted"/>
<organism evidence="3 4">
    <name type="scientific">Cyclotella cryptica</name>
    <dbReference type="NCBI Taxonomy" id="29204"/>
    <lineage>
        <taxon>Eukaryota</taxon>
        <taxon>Sar</taxon>
        <taxon>Stramenopiles</taxon>
        <taxon>Ochrophyta</taxon>
        <taxon>Bacillariophyta</taxon>
        <taxon>Coscinodiscophyceae</taxon>
        <taxon>Thalassiosirophycidae</taxon>
        <taxon>Stephanodiscales</taxon>
        <taxon>Stephanodiscaceae</taxon>
        <taxon>Cyclotella</taxon>
    </lineage>
</organism>
<dbReference type="InterPro" id="IPR035437">
    <property type="entry name" value="SNase_OB-fold_sf"/>
</dbReference>
<evidence type="ECO:0000313" key="4">
    <source>
        <dbReference type="Proteomes" id="UP001516023"/>
    </source>
</evidence>
<dbReference type="SMART" id="SM00894">
    <property type="entry name" value="Excalibur"/>
    <property type="match status" value="1"/>
</dbReference>
<keyword evidence="4" id="KW-1185">Reference proteome</keyword>
<dbReference type="Proteomes" id="UP001516023">
    <property type="component" value="Unassembled WGS sequence"/>
</dbReference>
<dbReference type="Gene3D" id="2.40.50.90">
    <property type="match status" value="1"/>
</dbReference>
<sequence>MTTTSSSSHAFVKWPSTIAMIPPAPLPLQHPQVSVASKSNDFMAHPSSYLELSTKKWLLRQQQQRQPTSNDAVFPNLLLAHTQSELEADDPIQQLLTTSTPRRDTVKRIIDSSTVQLASGYVTLDTVRGAGSTYSLPECMDKTPAYKLKQFLPKGTEVRVYDFNSVDNAAGEAGARTTPRRVWIVRSNDDFVINRELVRTGYAFVRKGSATSVINDANMVPVIHQLNLLEQNARQEGLGVFKICTKDVNNNNDDTAITNSDFVAEFEPLEYTTQTQWKDDGGTTVVVPQSSLASSTLPPNNPGDIKGCSDFNTYEEALAWYETYAPYYGDVANLDRDGDGVPCPGLPHTTNRERYRMKRPLVKSGPSN</sequence>
<accession>A0ABD3PGJ7</accession>
<gene>
    <name evidence="3" type="ORF">HJC23_004264</name>
</gene>
<feature type="region of interest" description="Disordered" evidence="1">
    <location>
        <begin position="345"/>
        <end position="368"/>
    </location>
</feature>
<evidence type="ECO:0000256" key="1">
    <source>
        <dbReference type="SAM" id="MobiDB-lite"/>
    </source>
</evidence>
<name>A0ABD3PGJ7_9STRA</name>
<dbReference type="Pfam" id="PF05901">
    <property type="entry name" value="Excalibur"/>
    <property type="match status" value="1"/>
</dbReference>
<evidence type="ECO:0000259" key="2">
    <source>
        <dbReference type="SMART" id="SM00894"/>
    </source>
</evidence>
<dbReference type="InterPro" id="IPR008613">
    <property type="entry name" value="Excalibur_Ca-bd_domain"/>
</dbReference>
<reference evidence="3 4" key="1">
    <citation type="journal article" date="2020" name="G3 (Bethesda)">
        <title>Improved Reference Genome for Cyclotella cryptica CCMP332, a Model for Cell Wall Morphogenesis, Salinity Adaptation, and Lipid Production in Diatoms (Bacillariophyta).</title>
        <authorList>
            <person name="Roberts W.R."/>
            <person name="Downey K.M."/>
            <person name="Ruck E.C."/>
            <person name="Traller J.C."/>
            <person name="Alverson A.J."/>
        </authorList>
    </citation>
    <scope>NUCLEOTIDE SEQUENCE [LARGE SCALE GENOMIC DNA]</scope>
    <source>
        <strain evidence="3 4">CCMP332</strain>
    </source>
</reference>
<dbReference type="AlphaFoldDB" id="A0ABD3PGJ7"/>
<evidence type="ECO:0000313" key="3">
    <source>
        <dbReference type="EMBL" id="KAL3787223.1"/>
    </source>
</evidence>
<feature type="domain" description="Excalibur calcium-binding" evidence="2">
    <location>
        <begin position="304"/>
        <end position="344"/>
    </location>
</feature>
<dbReference type="EMBL" id="JABMIG020000179">
    <property type="protein sequence ID" value="KAL3787223.1"/>
    <property type="molecule type" value="Genomic_DNA"/>
</dbReference>